<evidence type="ECO:0000313" key="4">
    <source>
        <dbReference type="Proteomes" id="UP001596166"/>
    </source>
</evidence>
<dbReference type="PRINTS" id="PR00313">
    <property type="entry name" value="CABNDNGRPT"/>
</dbReference>
<dbReference type="InterPro" id="IPR011049">
    <property type="entry name" value="Serralysin-like_metalloprot_C"/>
</dbReference>
<dbReference type="InterPro" id="IPR019960">
    <property type="entry name" value="T1SS_VCA0849"/>
</dbReference>
<dbReference type="Gene3D" id="2.150.10.10">
    <property type="entry name" value="Serralysin-like metalloprotease, C-terminal"/>
    <property type="match status" value="1"/>
</dbReference>
<dbReference type="Pfam" id="PF00353">
    <property type="entry name" value="HemolysinCabind"/>
    <property type="match status" value="1"/>
</dbReference>
<feature type="non-terminal residue" evidence="3">
    <location>
        <position position="862"/>
    </location>
</feature>
<feature type="region of interest" description="Disordered" evidence="2">
    <location>
        <begin position="126"/>
        <end position="145"/>
    </location>
</feature>
<reference evidence="4" key="1">
    <citation type="journal article" date="2019" name="Int. J. Syst. Evol. Microbiol.">
        <title>The Global Catalogue of Microorganisms (GCM) 10K type strain sequencing project: providing services to taxonomists for standard genome sequencing and annotation.</title>
        <authorList>
            <consortium name="The Broad Institute Genomics Platform"/>
            <consortium name="The Broad Institute Genome Sequencing Center for Infectious Disease"/>
            <person name="Wu L."/>
            <person name="Ma J."/>
        </authorList>
    </citation>
    <scope>NUCLEOTIDE SEQUENCE [LARGE SCALE GENOMIC DNA]</scope>
    <source>
        <strain evidence="4">CCUG 58760</strain>
    </source>
</reference>
<dbReference type="PANTHER" id="PTHR46580">
    <property type="entry name" value="SENSOR KINASE-RELATED"/>
    <property type="match status" value="1"/>
</dbReference>
<proteinExistence type="predicted"/>
<dbReference type="CDD" id="cd11304">
    <property type="entry name" value="Cadherin_repeat"/>
    <property type="match status" value="1"/>
</dbReference>
<feature type="non-terminal residue" evidence="3">
    <location>
        <position position="1"/>
    </location>
</feature>
<dbReference type="SUPFAM" id="SSF69318">
    <property type="entry name" value="Integrin alpha N-terminal domain"/>
    <property type="match status" value="2"/>
</dbReference>
<keyword evidence="1" id="KW-0732">Signal</keyword>
<comment type="caution">
    <text evidence="3">The sequence shown here is derived from an EMBL/GenBank/DDBJ whole genome shotgun (WGS) entry which is preliminary data.</text>
</comment>
<dbReference type="Gene3D" id="2.40.128.340">
    <property type="match status" value="1"/>
</dbReference>
<dbReference type="InterPro" id="IPR013517">
    <property type="entry name" value="FG-GAP"/>
</dbReference>
<dbReference type="Proteomes" id="UP001596166">
    <property type="component" value="Unassembled WGS sequence"/>
</dbReference>
<evidence type="ECO:0000256" key="1">
    <source>
        <dbReference type="ARBA" id="ARBA00022729"/>
    </source>
</evidence>
<dbReference type="PROSITE" id="PS00330">
    <property type="entry name" value="HEMOLYSIN_CALCIUM"/>
    <property type="match status" value="2"/>
</dbReference>
<dbReference type="InterPro" id="IPR028994">
    <property type="entry name" value="Integrin_alpha_N"/>
</dbReference>
<keyword evidence="4" id="KW-1185">Reference proteome</keyword>
<dbReference type="InterPro" id="IPR018511">
    <property type="entry name" value="Hemolysin-typ_Ca-bd_CS"/>
</dbReference>
<dbReference type="SUPFAM" id="SSF51120">
    <property type="entry name" value="beta-Roll"/>
    <property type="match status" value="1"/>
</dbReference>
<dbReference type="PANTHER" id="PTHR46580:SF2">
    <property type="entry name" value="MAM DOMAIN-CONTAINING PROTEIN"/>
    <property type="match status" value="1"/>
</dbReference>
<dbReference type="NCBIfam" id="TIGR03661">
    <property type="entry name" value="T1SS_VCA0849"/>
    <property type="match status" value="1"/>
</dbReference>
<name>A0ABW0GEZ1_9PROT</name>
<accession>A0ABW0GEZ1</accession>
<evidence type="ECO:0000313" key="3">
    <source>
        <dbReference type="EMBL" id="MFC5358798.1"/>
    </source>
</evidence>
<dbReference type="InterPro" id="IPR001343">
    <property type="entry name" value="Hemolysn_Ca-bd"/>
</dbReference>
<organism evidence="3 4">
    <name type="scientific">Azospirillum himalayense</name>
    <dbReference type="NCBI Taxonomy" id="654847"/>
    <lineage>
        <taxon>Bacteria</taxon>
        <taxon>Pseudomonadati</taxon>
        <taxon>Pseudomonadota</taxon>
        <taxon>Alphaproteobacteria</taxon>
        <taxon>Rhodospirillales</taxon>
        <taxon>Azospirillaceae</taxon>
        <taxon>Azospirillum</taxon>
    </lineage>
</organism>
<dbReference type="RefSeq" id="WP_376998436.1">
    <property type="nucleotide sequence ID" value="NZ_JBHSLC010000098.1"/>
</dbReference>
<dbReference type="Pfam" id="PF13517">
    <property type="entry name" value="FG-GAP_3"/>
    <property type="match status" value="3"/>
</dbReference>
<protein>
    <submittedName>
        <fullName evidence="3">FG-GAP-like repeat-containing protein</fullName>
    </submittedName>
</protein>
<evidence type="ECO:0000256" key="2">
    <source>
        <dbReference type="SAM" id="MobiDB-lite"/>
    </source>
</evidence>
<dbReference type="EMBL" id="JBHSLC010000098">
    <property type="protein sequence ID" value="MFC5358798.1"/>
    <property type="molecule type" value="Genomic_DNA"/>
</dbReference>
<dbReference type="Gene3D" id="2.130.10.130">
    <property type="entry name" value="Integrin alpha, N-terminal"/>
    <property type="match status" value="1"/>
</dbReference>
<gene>
    <name evidence="3" type="ORF">ACFPMG_27775</name>
</gene>
<sequence>GAGDDVLEGYSGDDKIVGGAGNDTLTGGSGKDVFVIEGIGELGANGDIITDFSTADDTLDLGGLLAQLGYAGTRPFQDGFLSLRDVTSNGKASTAIDIDVDGPGGSTTKRTVVTLQGVTQADLKSAPGSILPGGPVDGSSTPTNRRPLVTGYARSIGVGGTLASPSLFSAIDPDGDAITEIEITDPDGRGSFFLNGTQKTGKFTVSVADLAKLEYRATSATGSETLSVRARDAGGYGVAADITVTITEKPRQVRFDVNGDGKANLLWRNRDGRIAVSLPTGLTEFMSAGGVANNPGVDWRLIGVADFNGDGKADLLFRHADDSLAVWQLDGATVTDGATLASPGRRWQVAAIGDFNGDGKADVVFQNRAALTGDQVTGQLLVYADGKPPVGTATPVAGPGVGWSIAGVDDFDGNGKQELLWRHIDGRIAVGAPDATALTMVTDQTNANPGITIGRLARILGTGDVNRDGAADILWRDRDGTLYATLMTPATAGRAQLTSSAGLGGTLADGWSVWGTGDVDGDGDLNVIWHQNDPARAGLGNLSLNRWNEASGTVQANPGAGWSLVNRQGLATPPRAVQNSDFDGDGIADILFRNPATGQLAMWRLDGFTIAQGSGAVGVSPGTEWTVQATGDFDGDGKADLFYRNTRTGDVGLWMMDGTQLRRAELVSSLPGEWVPAVTGDFNGDGQSDILWRNTQTAEVGMWDMDDGKLRKAAAFGQIDADWTPLGAADVDGDGKSDILWRNTKTAQLGLWKMDGMTLVQAGLTAMQAPGDWAPAAIGEFDGDGKADMLWRNKTTGQVGIWRMNGFDNGLAQVLDSIPNDWMVEGTGDYDGDGIDDVLWRQQGTDQMAAWFIHNKGGSVGI</sequence>